<protein>
    <submittedName>
        <fullName evidence="2">Uncharacterized protein</fullName>
    </submittedName>
</protein>
<proteinExistence type="predicted"/>
<dbReference type="Proteomes" id="UP001150266">
    <property type="component" value="Unassembled WGS sequence"/>
</dbReference>
<name>A0A9W9DQ74_9AGAR</name>
<gene>
    <name evidence="2" type="ORF">J3R30DRAFT_3732946</name>
</gene>
<dbReference type="OrthoDB" id="10351909at2759"/>
<evidence type="ECO:0000313" key="2">
    <source>
        <dbReference type="EMBL" id="KAJ4481201.1"/>
    </source>
</evidence>
<keyword evidence="3" id="KW-1185">Reference proteome</keyword>
<dbReference type="EMBL" id="JAOTPV010000006">
    <property type="protein sequence ID" value="KAJ4481201.1"/>
    <property type="molecule type" value="Genomic_DNA"/>
</dbReference>
<evidence type="ECO:0000256" key="1">
    <source>
        <dbReference type="SAM" id="SignalP"/>
    </source>
</evidence>
<dbReference type="AlphaFoldDB" id="A0A9W9DQ74"/>
<comment type="caution">
    <text evidence="2">The sequence shown here is derived from an EMBL/GenBank/DDBJ whole genome shotgun (WGS) entry which is preliminary data.</text>
</comment>
<reference evidence="2" key="1">
    <citation type="submission" date="2022-08" db="EMBL/GenBank/DDBJ databases">
        <title>A Global Phylogenomic Analysis of the Shiitake Genus Lentinula.</title>
        <authorList>
            <consortium name="DOE Joint Genome Institute"/>
            <person name="Sierra-Patev S."/>
            <person name="Min B."/>
            <person name="Naranjo-Ortiz M."/>
            <person name="Looney B."/>
            <person name="Konkel Z."/>
            <person name="Slot J.C."/>
            <person name="Sakamoto Y."/>
            <person name="Steenwyk J.L."/>
            <person name="Rokas A."/>
            <person name="Carro J."/>
            <person name="Camarero S."/>
            <person name="Ferreira P."/>
            <person name="Molpeceres G."/>
            <person name="Ruiz-Duenas F.J."/>
            <person name="Serrano A."/>
            <person name="Henrissat B."/>
            <person name="Drula E."/>
            <person name="Hughes K.W."/>
            <person name="Mata J.L."/>
            <person name="Ishikawa N.K."/>
            <person name="Vargas-Isla R."/>
            <person name="Ushijima S."/>
            <person name="Smith C.A."/>
            <person name="Ahrendt S."/>
            <person name="Andreopoulos W."/>
            <person name="He G."/>
            <person name="Labutti K."/>
            <person name="Lipzen A."/>
            <person name="Ng V."/>
            <person name="Riley R."/>
            <person name="Sandor L."/>
            <person name="Barry K."/>
            <person name="Martinez A.T."/>
            <person name="Xiao Y."/>
            <person name="Gibbons J.G."/>
            <person name="Terashima K."/>
            <person name="Grigoriev I.V."/>
            <person name="Hibbett D.S."/>
        </authorList>
    </citation>
    <scope>NUCLEOTIDE SEQUENCE</scope>
    <source>
        <strain evidence="2">JLM2183</strain>
    </source>
</reference>
<keyword evidence="1" id="KW-0732">Signal</keyword>
<organism evidence="2 3">
    <name type="scientific">Lentinula aciculospora</name>
    <dbReference type="NCBI Taxonomy" id="153920"/>
    <lineage>
        <taxon>Eukaryota</taxon>
        <taxon>Fungi</taxon>
        <taxon>Dikarya</taxon>
        <taxon>Basidiomycota</taxon>
        <taxon>Agaricomycotina</taxon>
        <taxon>Agaricomycetes</taxon>
        <taxon>Agaricomycetidae</taxon>
        <taxon>Agaricales</taxon>
        <taxon>Marasmiineae</taxon>
        <taxon>Omphalotaceae</taxon>
        <taxon>Lentinula</taxon>
    </lineage>
</organism>
<accession>A0A9W9DQ74</accession>
<evidence type="ECO:0000313" key="3">
    <source>
        <dbReference type="Proteomes" id="UP001150266"/>
    </source>
</evidence>
<feature type="chain" id="PRO_5040921264" evidence="1">
    <location>
        <begin position="21"/>
        <end position="251"/>
    </location>
</feature>
<feature type="signal peptide" evidence="1">
    <location>
        <begin position="1"/>
        <end position="20"/>
    </location>
</feature>
<sequence length="251" mass="28252">MCSSFILHATFATFIALGFASPIPPSDIGAKLVASSSHLVSRGNQHSIQTGAGSRRSIDELLINKGHEIFGYSFAPDNVKNPALSDLQVPGQDGERALLLFRERPRSVKGYRTCIIVTLPEVRRGLKNKNGMARILTSNVDSVATDIIYSQVYERPDQAPLYSEHDTSSSTVISFSVSDQQYTFVHSHDNSVMHLPKSAQKNPDQFHIACLRIKDETVPPDTWIRAQWDQWDIPDWQPWDPQRQYLPIYTE</sequence>